<dbReference type="Gene3D" id="1.10.472.80">
    <property type="entry name" value="Ypt/Rab-GAP domain of gyp1p, domain 3"/>
    <property type="match status" value="1"/>
</dbReference>
<evidence type="ECO:0000313" key="5">
    <source>
        <dbReference type="EMBL" id="TMW65136.1"/>
    </source>
</evidence>
<proteinExistence type="predicted"/>
<dbReference type="OrthoDB" id="165315at2759"/>
<gene>
    <name evidence="5" type="ORF">Poli38472_009303</name>
</gene>
<evidence type="ECO:0000256" key="1">
    <source>
        <dbReference type="ARBA" id="ARBA00022553"/>
    </source>
</evidence>
<dbReference type="PANTHER" id="PTHR22902:SF27">
    <property type="entry name" value="PLECKSTRIN HOMOLOGY DOMAIN-CONTAINING FAMILY A MEMBER 3"/>
    <property type="match status" value="1"/>
</dbReference>
<dbReference type="GO" id="GO:0042147">
    <property type="term" value="P:retrograde transport, endosome to Golgi"/>
    <property type="evidence" value="ECO:0007669"/>
    <property type="project" value="TreeGrafter"/>
</dbReference>
<dbReference type="InterPro" id="IPR000195">
    <property type="entry name" value="Rab-GAP-TBC_dom"/>
</dbReference>
<reference evidence="5" key="1">
    <citation type="submission" date="2019-03" db="EMBL/GenBank/DDBJ databases">
        <title>Long read genome sequence of the mycoparasitic Pythium oligandrum ATCC 38472 isolated from sugarbeet rhizosphere.</title>
        <authorList>
            <person name="Gaulin E."/>
        </authorList>
    </citation>
    <scope>NUCLEOTIDE SEQUENCE</scope>
    <source>
        <strain evidence="5">ATCC 38472_TT</strain>
    </source>
</reference>
<dbReference type="InterPro" id="IPR035969">
    <property type="entry name" value="Rab-GAP_TBC_sf"/>
</dbReference>
<keyword evidence="1" id="KW-0597">Phosphoprotein</keyword>
<sequence length="828" mass="91837">MEGVLWVRKRRSKLLRTWQKRYLVLTRDGVLKEYAEATGSKHKALTIAGSGMVLKHEFSLRGASVAKLPFPMAGRPYAFRIKQSKSLKITMAAKSSSLMDQWIRTLKDICGVEEELFEDGGVERSRSPAVCGGISRHGAMSSPFRLIELPGALPRTSEQEFTDLKLTKGDDVTRLWRVCQWESHRLRTRTDWSIGATTMTRGSMVVAVNGISLQTLSEEEVRTMLKPSRVPLTLRCLKNPYKRGMLKCKLCYGLTTQLKTIAMYRNGLRQWKDQIVEIDGDVLTCQPKKADGKESNKSVIPLVGGCTVKPVHEIVADQQYCFVVSVKAYSMLFQAATEEEMLQWTDAIQRAVNIAEGCTPGLEISLDTLQLESSVNMRRHGDNLLIDTSWDDDGGEEGAADSASESTGDDDSEFDVNNSPSLPYEATLDAQFSDDQLSGMLEFLQSKGRFIEALQLMATQPSQRSSYWMSVFRWAMDPIEDFAALLEEPLHHADATQVQKDVPRTSKWLAGSAGAPQLSGEATAVRLRTLETVLHAFLVSCKADKRTDAGSGRLSEGGVTDDHRSFYMQGMNGIAYLILDVVDDQEVVACQMLRGVVTHILPHVFGIRSVDAGGENFDLFGSLIEVGNVLDEVVQMHLPNFHDAMEKAGLPVCLLAYKWFPTLFSDISLMAHRSQLRYDTLLAIWDVCLLMGVEGMFCVALALFSAAEEAVISLRANPSTELVTGTIITVLSSIEPHDLMISVCEVLELCSHPVLLKLRNGHRRRLLQVSQQRRQAPRPQATATEPSVSRSPEPAIDMTVRDLDSGKLFQISKTGSMLLPVKPVMQAE</sequence>
<dbReference type="SMART" id="SM00233">
    <property type="entry name" value="PH"/>
    <property type="match status" value="2"/>
</dbReference>
<dbReference type="Pfam" id="PF00169">
    <property type="entry name" value="PH"/>
    <property type="match status" value="2"/>
</dbReference>
<dbReference type="GO" id="GO:0001881">
    <property type="term" value="P:receptor recycling"/>
    <property type="evidence" value="ECO:0007669"/>
    <property type="project" value="TreeGrafter"/>
</dbReference>
<dbReference type="Proteomes" id="UP000794436">
    <property type="component" value="Unassembled WGS sequence"/>
</dbReference>
<dbReference type="AlphaFoldDB" id="A0A8K1CK74"/>
<dbReference type="Gene3D" id="2.30.29.30">
    <property type="entry name" value="Pleckstrin-homology domain (PH domain)/Phosphotyrosine-binding domain (PTB)"/>
    <property type="match status" value="2"/>
</dbReference>
<name>A0A8K1CK74_PYTOL</name>
<dbReference type="GO" id="GO:0007032">
    <property type="term" value="P:endosome organization"/>
    <property type="evidence" value="ECO:0007669"/>
    <property type="project" value="TreeGrafter"/>
</dbReference>
<feature type="compositionally biased region" description="Acidic residues" evidence="2">
    <location>
        <begin position="389"/>
        <end position="399"/>
    </location>
</feature>
<evidence type="ECO:0000313" key="6">
    <source>
        <dbReference type="Proteomes" id="UP000794436"/>
    </source>
</evidence>
<dbReference type="InterPro" id="IPR045188">
    <property type="entry name" value="Boi1/Boi2-like"/>
</dbReference>
<comment type="caution">
    <text evidence="5">The sequence shown here is derived from an EMBL/GenBank/DDBJ whole genome shotgun (WGS) entry which is preliminary data.</text>
</comment>
<dbReference type="CDD" id="cd00821">
    <property type="entry name" value="PH"/>
    <property type="match status" value="1"/>
</dbReference>
<feature type="domain" description="PH" evidence="3">
    <location>
        <begin position="256"/>
        <end position="353"/>
    </location>
</feature>
<dbReference type="PANTHER" id="PTHR22902">
    <property type="entry name" value="SESQUIPEDALIAN"/>
    <property type="match status" value="1"/>
</dbReference>
<feature type="domain" description="PH" evidence="3">
    <location>
        <begin position="1"/>
        <end position="111"/>
    </location>
</feature>
<dbReference type="EMBL" id="SPLM01000038">
    <property type="protein sequence ID" value="TMW65136.1"/>
    <property type="molecule type" value="Genomic_DNA"/>
</dbReference>
<dbReference type="PROSITE" id="PS50003">
    <property type="entry name" value="PH_DOMAIN"/>
    <property type="match status" value="2"/>
</dbReference>
<evidence type="ECO:0000259" key="3">
    <source>
        <dbReference type="PROSITE" id="PS50003"/>
    </source>
</evidence>
<dbReference type="PROSITE" id="PS50086">
    <property type="entry name" value="TBC_RABGAP"/>
    <property type="match status" value="1"/>
</dbReference>
<feature type="domain" description="Rab-GAP TBC" evidence="4">
    <location>
        <begin position="458"/>
        <end position="692"/>
    </location>
</feature>
<dbReference type="SUPFAM" id="SSF47923">
    <property type="entry name" value="Ypt/Rab-GAP domain of gyp1p"/>
    <property type="match status" value="1"/>
</dbReference>
<dbReference type="GO" id="GO:0055037">
    <property type="term" value="C:recycling endosome"/>
    <property type="evidence" value="ECO:0007669"/>
    <property type="project" value="TreeGrafter"/>
</dbReference>
<dbReference type="GO" id="GO:0005829">
    <property type="term" value="C:cytosol"/>
    <property type="evidence" value="ECO:0007669"/>
    <property type="project" value="GOC"/>
</dbReference>
<evidence type="ECO:0000256" key="2">
    <source>
        <dbReference type="SAM" id="MobiDB-lite"/>
    </source>
</evidence>
<organism evidence="5 6">
    <name type="scientific">Pythium oligandrum</name>
    <name type="common">Mycoparasitic fungus</name>
    <dbReference type="NCBI Taxonomy" id="41045"/>
    <lineage>
        <taxon>Eukaryota</taxon>
        <taxon>Sar</taxon>
        <taxon>Stramenopiles</taxon>
        <taxon>Oomycota</taxon>
        <taxon>Peronosporomycetes</taxon>
        <taxon>Pythiales</taxon>
        <taxon>Pythiaceae</taxon>
        <taxon>Pythium</taxon>
    </lineage>
</organism>
<protein>
    <submittedName>
        <fullName evidence="5">Uncharacterized protein</fullName>
    </submittedName>
</protein>
<accession>A0A8K1CK74</accession>
<dbReference type="GO" id="GO:0005769">
    <property type="term" value="C:early endosome"/>
    <property type="evidence" value="ECO:0007669"/>
    <property type="project" value="TreeGrafter"/>
</dbReference>
<dbReference type="InterPro" id="IPR011993">
    <property type="entry name" value="PH-like_dom_sf"/>
</dbReference>
<keyword evidence="6" id="KW-1185">Reference proteome</keyword>
<dbReference type="Pfam" id="PF00566">
    <property type="entry name" value="RabGAP-TBC"/>
    <property type="match status" value="1"/>
</dbReference>
<dbReference type="GO" id="GO:0005802">
    <property type="term" value="C:trans-Golgi network"/>
    <property type="evidence" value="ECO:0007669"/>
    <property type="project" value="TreeGrafter"/>
</dbReference>
<feature type="region of interest" description="Disordered" evidence="2">
    <location>
        <begin position="769"/>
        <end position="796"/>
    </location>
</feature>
<dbReference type="InterPro" id="IPR001849">
    <property type="entry name" value="PH_domain"/>
</dbReference>
<evidence type="ECO:0000259" key="4">
    <source>
        <dbReference type="PROSITE" id="PS50086"/>
    </source>
</evidence>
<feature type="compositionally biased region" description="Low complexity" evidence="2">
    <location>
        <begin position="769"/>
        <end position="784"/>
    </location>
</feature>
<feature type="region of interest" description="Disordered" evidence="2">
    <location>
        <begin position="387"/>
        <end position="420"/>
    </location>
</feature>
<dbReference type="SUPFAM" id="SSF50729">
    <property type="entry name" value="PH domain-like"/>
    <property type="match status" value="2"/>
</dbReference>